<evidence type="ECO:0000256" key="4">
    <source>
        <dbReference type="ARBA" id="ARBA00022525"/>
    </source>
</evidence>
<dbReference type="PANTHER" id="PTHR11705:SF83">
    <property type="entry name" value="INACTIVE METALLOCARBOXYPEPTIDASE ECM14"/>
    <property type="match status" value="1"/>
</dbReference>
<dbReference type="GO" id="GO:0004181">
    <property type="term" value="F:metallocarboxypeptidase activity"/>
    <property type="evidence" value="ECO:0007669"/>
    <property type="project" value="InterPro"/>
</dbReference>
<dbReference type="PROSITE" id="PS52035">
    <property type="entry name" value="PEPTIDASE_M14"/>
    <property type="match status" value="1"/>
</dbReference>
<protein>
    <submittedName>
        <fullName evidence="12">M14 family metallopeptidase</fullName>
    </submittedName>
</protein>
<keyword evidence="9" id="KW-0325">Glycoprotein</keyword>
<comment type="similarity">
    <text evidence="3 10">Belongs to the peptidase M14 family.</text>
</comment>
<dbReference type="GO" id="GO:0005615">
    <property type="term" value="C:extracellular space"/>
    <property type="evidence" value="ECO:0007669"/>
    <property type="project" value="TreeGrafter"/>
</dbReference>
<dbReference type="GO" id="GO:0008270">
    <property type="term" value="F:zinc ion binding"/>
    <property type="evidence" value="ECO:0007669"/>
    <property type="project" value="InterPro"/>
</dbReference>
<evidence type="ECO:0000256" key="9">
    <source>
        <dbReference type="ARBA" id="ARBA00023180"/>
    </source>
</evidence>
<evidence type="ECO:0000256" key="10">
    <source>
        <dbReference type="PROSITE-ProRule" id="PRU01379"/>
    </source>
</evidence>
<keyword evidence="5" id="KW-0645">Protease</keyword>
<keyword evidence="6" id="KW-0732">Signal</keyword>
<dbReference type="Pfam" id="PF00246">
    <property type="entry name" value="Peptidase_M14"/>
    <property type="match status" value="1"/>
</dbReference>
<evidence type="ECO:0000259" key="11">
    <source>
        <dbReference type="PROSITE" id="PS52035"/>
    </source>
</evidence>
<keyword evidence="7" id="KW-0378">Hydrolase</keyword>
<dbReference type="Gene3D" id="3.40.630.10">
    <property type="entry name" value="Zn peptidases"/>
    <property type="match status" value="1"/>
</dbReference>
<evidence type="ECO:0000256" key="2">
    <source>
        <dbReference type="ARBA" id="ARBA00004613"/>
    </source>
</evidence>
<feature type="domain" description="Peptidase M14" evidence="11">
    <location>
        <begin position="57"/>
        <end position="332"/>
    </location>
</feature>
<evidence type="ECO:0000256" key="5">
    <source>
        <dbReference type="ARBA" id="ARBA00022670"/>
    </source>
</evidence>
<dbReference type="EMBL" id="CP102774">
    <property type="protein sequence ID" value="UZF89199.1"/>
    <property type="molecule type" value="Genomic_DNA"/>
</dbReference>
<evidence type="ECO:0000313" key="12">
    <source>
        <dbReference type="EMBL" id="UZF89199.1"/>
    </source>
</evidence>
<gene>
    <name evidence="12" type="ORF">NWE54_10630</name>
</gene>
<comment type="subcellular location">
    <subcellularLocation>
        <location evidence="2">Secreted</location>
    </subcellularLocation>
</comment>
<comment type="cofactor">
    <cofactor evidence="1">
        <name>Zn(2+)</name>
        <dbReference type="ChEBI" id="CHEBI:29105"/>
    </cofactor>
</comment>
<dbReference type="SMART" id="SM00631">
    <property type="entry name" value="Zn_pept"/>
    <property type="match status" value="1"/>
</dbReference>
<proteinExistence type="inferred from homology"/>
<feature type="active site" description="Proton donor/acceptor" evidence="10">
    <location>
        <position position="303"/>
    </location>
</feature>
<name>A0A9E8A2B0_9HYPH</name>
<evidence type="ECO:0000256" key="8">
    <source>
        <dbReference type="ARBA" id="ARBA00023026"/>
    </source>
</evidence>
<dbReference type="PANTHER" id="PTHR11705">
    <property type="entry name" value="PROTEASE FAMILY M14 CARBOXYPEPTIDASE A,B"/>
    <property type="match status" value="1"/>
</dbReference>
<dbReference type="CDD" id="cd06242">
    <property type="entry name" value="M14-like"/>
    <property type="match status" value="1"/>
</dbReference>
<dbReference type="GO" id="GO:0006508">
    <property type="term" value="P:proteolysis"/>
    <property type="evidence" value="ECO:0007669"/>
    <property type="project" value="UniProtKB-KW"/>
</dbReference>
<dbReference type="AlphaFoldDB" id="A0A9E8A2B0"/>
<evidence type="ECO:0000256" key="1">
    <source>
        <dbReference type="ARBA" id="ARBA00001947"/>
    </source>
</evidence>
<accession>A0A9E8A2B0</accession>
<evidence type="ECO:0000256" key="7">
    <source>
        <dbReference type="ARBA" id="ARBA00022801"/>
    </source>
</evidence>
<sequence length="537" mass="56983">MNGRTILAAGLLVALGGGALAQFRPESAYRESPAVAERYPDPQVAFTTPAFAPGKTDFTSQAEMMAFLTALKERAPAMTLSIVAKSQEGRDMPALVFSRHGLDTIGKGQRPVVMLIGQQHGNEPAGGEAMLVLADRLGAGNLAPLLDAIDVVIIPRGNPDGADRFRRALANGIDANRDHTQLRTPEIRAIAELFTRYRPDILLDCHEFTVAGRWVEKTGGLVRIDGMIQAATVPNLAPALKQVQDDVVLPALRAAFEAAGVTYDWYHTTDGANPASPVAMGSIGADTGRNIAGLRNAVSLLLETRGVGIGRAHLGSRVRAHVVASEAMMKLAAQRPGDILAATRKAEAEVVAIKPGTPFIVTARQKPEQRTLTFIDPATGRDKPVEVKWLSSLDIEPMLMRPRPAGYVLPAKADAAIEALQRLGLRTEMVTKALTVPGERYRVVKVEMGAKEDGRGDDTGAGQIVKGSYAVEPASVALAPGDIYIGLDQPLAALLPVMLEPESQTGLAANKVLPVVEGGVLDVLRVTERPAAALVKP</sequence>
<keyword evidence="8" id="KW-0843">Virulence</keyword>
<organism evidence="12">
    <name type="scientific">Bosea sp. NBC_00436</name>
    <dbReference type="NCBI Taxonomy" id="2969620"/>
    <lineage>
        <taxon>Bacteria</taxon>
        <taxon>Pseudomonadati</taxon>
        <taxon>Pseudomonadota</taxon>
        <taxon>Alphaproteobacteria</taxon>
        <taxon>Hyphomicrobiales</taxon>
        <taxon>Boseaceae</taxon>
        <taxon>Bosea</taxon>
    </lineage>
</organism>
<reference evidence="12" key="1">
    <citation type="submission" date="2022-08" db="EMBL/GenBank/DDBJ databases">
        <title>Complete Genome Sequences of 2 Bosea sp. soil isolates.</title>
        <authorList>
            <person name="Alvarez Arevalo M."/>
            <person name="Sterndorff E.B."/>
            <person name="Faurdal D."/>
            <person name="Joergensen T.S."/>
            <person name="Weber T."/>
        </authorList>
    </citation>
    <scope>NUCLEOTIDE SEQUENCE</scope>
    <source>
        <strain evidence="12">NBC_00436</strain>
    </source>
</reference>
<dbReference type="SUPFAM" id="SSF53187">
    <property type="entry name" value="Zn-dependent exopeptidases"/>
    <property type="match status" value="1"/>
</dbReference>
<keyword evidence="4" id="KW-0964">Secreted</keyword>
<dbReference type="InterPro" id="IPR000834">
    <property type="entry name" value="Peptidase_M14"/>
</dbReference>
<evidence type="ECO:0000256" key="6">
    <source>
        <dbReference type="ARBA" id="ARBA00022729"/>
    </source>
</evidence>
<evidence type="ECO:0000256" key="3">
    <source>
        <dbReference type="ARBA" id="ARBA00005988"/>
    </source>
</evidence>